<feature type="region of interest" description="Disordered" evidence="10">
    <location>
        <begin position="20"/>
        <end position="45"/>
    </location>
</feature>
<keyword evidence="4 9" id="KW-0479">Metal-binding</keyword>
<evidence type="ECO:0000256" key="6">
    <source>
        <dbReference type="ARBA" id="ARBA00022842"/>
    </source>
</evidence>
<dbReference type="GO" id="GO:0000103">
    <property type="term" value="P:sulfate assimilation"/>
    <property type="evidence" value="ECO:0007669"/>
    <property type="project" value="TreeGrafter"/>
</dbReference>
<comment type="similarity">
    <text evidence="2">Belongs to the inositol monophosphatase superfamily.</text>
</comment>
<dbReference type="EC" id="3.1.3.7" evidence="3"/>
<dbReference type="GO" id="GO:0008441">
    <property type="term" value="F:3'(2'),5'-bisphosphate nucleotidase activity"/>
    <property type="evidence" value="ECO:0007669"/>
    <property type="project" value="UniProtKB-EC"/>
</dbReference>
<evidence type="ECO:0000256" key="2">
    <source>
        <dbReference type="ARBA" id="ARBA00009759"/>
    </source>
</evidence>
<evidence type="ECO:0000313" key="11">
    <source>
        <dbReference type="EMBL" id="CAD8727833.1"/>
    </source>
</evidence>
<dbReference type="NCBIfam" id="TIGR01330">
    <property type="entry name" value="bisphos_HAL2"/>
    <property type="match status" value="1"/>
</dbReference>
<accession>A0A6T5Y1Y5</accession>
<comment type="catalytic activity">
    <reaction evidence="7">
        <text>adenosine 3',5'-bisphosphate + H2O = AMP + phosphate</text>
        <dbReference type="Rhea" id="RHEA:10040"/>
        <dbReference type="ChEBI" id="CHEBI:15377"/>
        <dbReference type="ChEBI" id="CHEBI:43474"/>
        <dbReference type="ChEBI" id="CHEBI:58343"/>
        <dbReference type="ChEBI" id="CHEBI:456215"/>
        <dbReference type="EC" id="3.1.3.7"/>
    </reaction>
    <physiologicalReaction direction="left-to-right" evidence="7">
        <dbReference type="Rhea" id="RHEA:10041"/>
    </physiologicalReaction>
</comment>
<dbReference type="Gene3D" id="3.40.190.80">
    <property type="match status" value="1"/>
</dbReference>
<proteinExistence type="inferred from homology"/>
<dbReference type="PROSITE" id="PS00630">
    <property type="entry name" value="IMP_2"/>
    <property type="match status" value="1"/>
</dbReference>
<dbReference type="GO" id="GO:0046872">
    <property type="term" value="F:metal ion binding"/>
    <property type="evidence" value="ECO:0007669"/>
    <property type="project" value="UniProtKB-KW"/>
</dbReference>
<evidence type="ECO:0000256" key="9">
    <source>
        <dbReference type="PIRSR" id="PIRSR600760-2"/>
    </source>
</evidence>
<dbReference type="PROSITE" id="PS00629">
    <property type="entry name" value="IMP_1"/>
    <property type="match status" value="1"/>
</dbReference>
<dbReference type="AlphaFoldDB" id="A0A6T5Y1Y5"/>
<reference evidence="11" key="1">
    <citation type="submission" date="2021-01" db="EMBL/GenBank/DDBJ databases">
        <authorList>
            <person name="Corre E."/>
            <person name="Pelletier E."/>
            <person name="Niang G."/>
            <person name="Scheremetjew M."/>
            <person name="Finn R."/>
            <person name="Kale V."/>
            <person name="Holt S."/>
            <person name="Cochrane G."/>
            <person name="Meng A."/>
            <person name="Brown T."/>
            <person name="Cohen L."/>
        </authorList>
    </citation>
    <scope>NUCLEOTIDE SEQUENCE</scope>
    <source>
        <strain evidence="12">Clade-D-RCC1621</strain>
        <strain evidence="11">Clade-D-RCC2573</strain>
    </source>
</reference>
<evidence type="ECO:0000256" key="7">
    <source>
        <dbReference type="ARBA" id="ARBA00044479"/>
    </source>
</evidence>
<feature type="binding site" evidence="9">
    <location>
        <position position="196"/>
    </location>
    <ligand>
        <name>Mg(2+)</name>
        <dbReference type="ChEBI" id="CHEBI:18420"/>
        <label>1</label>
        <note>catalytic</note>
    </ligand>
</feature>
<dbReference type="EMBL" id="HBFF01000944">
    <property type="protein sequence ID" value="CAD8727833.1"/>
    <property type="molecule type" value="Transcribed_RNA"/>
</dbReference>
<evidence type="ECO:0000256" key="4">
    <source>
        <dbReference type="ARBA" id="ARBA00022723"/>
    </source>
</evidence>
<gene>
    <name evidence="12" type="ORF">OMED0930_LOCUS93</name>
    <name evidence="11" type="ORF">OMED0936_LOCUS757</name>
</gene>
<evidence type="ECO:0000256" key="5">
    <source>
        <dbReference type="ARBA" id="ARBA00022801"/>
    </source>
</evidence>
<evidence type="ECO:0000256" key="10">
    <source>
        <dbReference type="SAM" id="MobiDB-lite"/>
    </source>
</evidence>
<dbReference type="InterPro" id="IPR000760">
    <property type="entry name" value="Inositol_monophosphatase-like"/>
</dbReference>
<dbReference type="InterPro" id="IPR020583">
    <property type="entry name" value="Inositol_monoP_metal-BS"/>
</dbReference>
<dbReference type="PANTHER" id="PTHR43200">
    <property type="entry name" value="PHOSPHATASE"/>
    <property type="match status" value="1"/>
</dbReference>
<dbReference type="PANTHER" id="PTHR43200:SF17">
    <property type="entry name" value="3'(2'),5'-BISPHOSPHATE NUCLEOTIDASE"/>
    <property type="match status" value="1"/>
</dbReference>
<feature type="binding site" evidence="9">
    <location>
        <position position="128"/>
    </location>
    <ligand>
        <name>Mg(2+)</name>
        <dbReference type="ChEBI" id="CHEBI:18420"/>
        <label>1</label>
        <note>catalytic</note>
    </ligand>
</feature>
<sequence length="428" mass="45686">MPAVAPTRHAHVVLRSPAPRARALARDTTRAASASHRRAPRTAALDVHSAESLGIDGGAYARELEVALDAVRMASTLCQEVQAQLMRMDEQAETKEDRSLVTLADYAAQAIISWRIAQEFPDMRLVGEEDSEALTEGGEGGAQTLGKVTALVNKTLKTHMGADAPELSTMDVVNAINKGQSSGGPSGKHWILDPVDGTLGFVRGDQYAIALALMDEGDLKVGVMGCPNMPKSGDVLEFETSYTYGFSPRLVSKMLAGDSLGWYKGCIFTAVRGHGAYMFPTDPSLKIDPLQVSVSDAFDPRKAKFTEPVMKANSSQGFTAAVATNLGIESKPLRIYSQVKYGSVARADADVFMKFPKAGYQEKIWDHAAGVILVEEAGGRVSDAGGAPLNFAGGRFIENLDRGIIAASSALHERLLDAVAKSWSSSQL</sequence>
<comment type="catalytic activity">
    <reaction evidence="8">
        <text>3'-phosphoadenylyl sulfate + H2O = adenosine 5'-phosphosulfate + phosphate</text>
        <dbReference type="Rhea" id="RHEA:77639"/>
        <dbReference type="ChEBI" id="CHEBI:15377"/>
        <dbReference type="ChEBI" id="CHEBI:43474"/>
        <dbReference type="ChEBI" id="CHEBI:58243"/>
        <dbReference type="ChEBI" id="CHEBI:58339"/>
        <dbReference type="EC" id="3.1.3.7"/>
    </reaction>
    <physiologicalReaction direction="left-to-right" evidence="8">
        <dbReference type="Rhea" id="RHEA:77640"/>
    </physiologicalReaction>
</comment>
<dbReference type="Pfam" id="PF00459">
    <property type="entry name" value="Inositol_P"/>
    <property type="match status" value="1"/>
</dbReference>
<organism evidence="11">
    <name type="scientific">Ostreococcus mediterraneus</name>
    <dbReference type="NCBI Taxonomy" id="1486918"/>
    <lineage>
        <taxon>Eukaryota</taxon>
        <taxon>Viridiplantae</taxon>
        <taxon>Chlorophyta</taxon>
        <taxon>Mamiellophyceae</taxon>
        <taxon>Mamiellales</taxon>
        <taxon>Bathycoccaceae</taxon>
        <taxon>Ostreococcus</taxon>
    </lineage>
</organism>
<dbReference type="Gene3D" id="3.30.540.10">
    <property type="entry name" value="Fructose-1,6-Bisphosphatase, subunit A, domain 1"/>
    <property type="match status" value="1"/>
</dbReference>
<name>A0A6T5Y1Y5_9CHLO</name>
<evidence type="ECO:0000256" key="3">
    <source>
        <dbReference type="ARBA" id="ARBA00012633"/>
    </source>
</evidence>
<dbReference type="EMBL" id="HBFO01000154">
    <property type="protein sequence ID" value="CAD8809000.1"/>
    <property type="molecule type" value="Transcribed_RNA"/>
</dbReference>
<dbReference type="InterPro" id="IPR006239">
    <property type="entry name" value="DPNP"/>
</dbReference>
<dbReference type="SUPFAM" id="SSF56655">
    <property type="entry name" value="Carbohydrate phosphatase"/>
    <property type="match status" value="1"/>
</dbReference>
<keyword evidence="5" id="KW-0378">Hydrolase</keyword>
<comment type="cofactor">
    <cofactor evidence="1 9">
        <name>Mg(2+)</name>
        <dbReference type="ChEBI" id="CHEBI:18420"/>
    </cofactor>
</comment>
<protein>
    <recommendedName>
        <fullName evidence="3">3'(2'),5'-bisphosphate nucleotidase</fullName>
        <ecNumber evidence="3">3.1.3.7</ecNumber>
    </recommendedName>
</protein>
<dbReference type="GO" id="GO:0046854">
    <property type="term" value="P:phosphatidylinositol phosphate biosynthetic process"/>
    <property type="evidence" value="ECO:0007669"/>
    <property type="project" value="InterPro"/>
</dbReference>
<feature type="binding site" evidence="9">
    <location>
        <position position="193"/>
    </location>
    <ligand>
        <name>Mg(2+)</name>
        <dbReference type="ChEBI" id="CHEBI:18420"/>
        <label>1</label>
        <note>catalytic</note>
    </ligand>
</feature>
<evidence type="ECO:0000313" key="12">
    <source>
        <dbReference type="EMBL" id="CAD8809000.1"/>
    </source>
</evidence>
<dbReference type="InterPro" id="IPR020550">
    <property type="entry name" value="Inositol_monophosphatase_CS"/>
</dbReference>
<dbReference type="FunFam" id="3.40.190.80:FF:000003">
    <property type="entry name" value="PAP-specific phosphatase HAL2-like"/>
    <property type="match status" value="1"/>
</dbReference>
<feature type="binding site" evidence="9">
    <location>
        <position position="366"/>
    </location>
    <ligand>
        <name>Mg(2+)</name>
        <dbReference type="ChEBI" id="CHEBI:18420"/>
        <label>1</label>
        <note>catalytic</note>
    </ligand>
</feature>
<evidence type="ECO:0000256" key="8">
    <source>
        <dbReference type="ARBA" id="ARBA00044484"/>
    </source>
</evidence>
<evidence type="ECO:0000256" key="1">
    <source>
        <dbReference type="ARBA" id="ARBA00001946"/>
    </source>
</evidence>
<dbReference type="InterPro" id="IPR051090">
    <property type="entry name" value="Inositol_monoP_superfamily"/>
</dbReference>
<dbReference type="CDD" id="cd01517">
    <property type="entry name" value="PAP_phosphatase"/>
    <property type="match status" value="1"/>
</dbReference>
<keyword evidence="6 9" id="KW-0460">Magnesium</keyword>